<accession>A0A1W0WTM3</accession>
<keyword evidence="1" id="KW-0812">Transmembrane</keyword>
<organism evidence="2 3">
    <name type="scientific">Hypsibius exemplaris</name>
    <name type="common">Freshwater tardigrade</name>
    <dbReference type="NCBI Taxonomy" id="2072580"/>
    <lineage>
        <taxon>Eukaryota</taxon>
        <taxon>Metazoa</taxon>
        <taxon>Ecdysozoa</taxon>
        <taxon>Tardigrada</taxon>
        <taxon>Eutardigrada</taxon>
        <taxon>Parachela</taxon>
        <taxon>Hypsibioidea</taxon>
        <taxon>Hypsibiidae</taxon>
        <taxon>Hypsibius</taxon>
    </lineage>
</organism>
<reference evidence="3" key="1">
    <citation type="submission" date="2017-01" db="EMBL/GenBank/DDBJ databases">
        <title>Comparative genomics of anhydrobiosis in the tardigrade Hypsibius dujardini.</title>
        <authorList>
            <person name="Yoshida Y."/>
            <person name="Koutsovoulos G."/>
            <person name="Laetsch D."/>
            <person name="Stevens L."/>
            <person name="Kumar S."/>
            <person name="Horikawa D."/>
            <person name="Ishino K."/>
            <person name="Komine S."/>
            <person name="Tomita M."/>
            <person name="Blaxter M."/>
            <person name="Arakawa K."/>
        </authorList>
    </citation>
    <scope>NUCLEOTIDE SEQUENCE [LARGE SCALE GENOMIC DNA]</scope>
    <source>
        <strain evidence="3">Z151</strain>
    </source>
</reference>
<proteinExistence type="predicted"/>
<dbReference type="Proteomes" id="UP000192578">
    <property type="component" value="Unassembled WGS sequence"/>
</dbReference>
<dbReference type="AlphaFoldDB" id="A0A1W0WTM3"/>
<feature type="transmembrane region" description="Helical" evidence="1">
    <location>
        <begin position="61"/>
        <end position="81"/>
    </location>
</feature>
<keyword evidence="1" id="KW-0472">Membrane</keyword>
<sequence length="164" mass="17962">MVTRLSGGLGGGHRLAHALRLLIVIGAFLACLVAAVLETWLQIRLATRDTSPQLVQSAPTALELMCLYIIALVQLLVIISLQGTLMGRYRAYKDNGCRLCALAAERARPEGSTCPTDEALPLNVPAEPLRNCDPSRMSKNIWNWVDQFSSTSLIVSLIHRQPEN</sequence>
<dbReference type="PROSITE" id="PS51257">
    <property type="entry name" value="PROKAR_LIPOPROTEIN"/>
    <property type="match status" value="1"/>
</dbReference>
<evidence type="ECO:0000313" key="3">
    <source>
        <dbReference type="Proteomes" id="UP000192578"/>
    </source>
</evidence>
<comment type="caution">
    <text evidence="2">The sequence shown here is derived from an EMBL/GenBank/DDBJ whole genome shotgun (WGS) entry which is preliminary data.</text>
</comment>
<feature type="transmembrane region" description="Helical" evidence="1">
    <location>
        <begin position="21"/>
        <end position="41"/>
    </location>
</feature>
<evidence type="ECO:0000313" key="2">
    <source>
        <dbReference type="EMBL" id="OQV18493.1"/>
    </source>
</evidence>
<dbReference type="EMBL" id="MTYJ01000049">
    <property type="protein sequence ID" value="OQV18493.1"/>
    <property type="molecule type" value="Genomic_DNA"/>
</dbReference>
<gene>
    <name evidence="2" type="ORF">BV898_07502</name>
</gene>
<name>A0A1W0WTM3_HYPEX</name>
<keyword evidence="1" id="KW-1133">Transmembrane helix</keyword>
<keyword evidence="3" id="KW-1185">Reference proteome</keyword>
<protein>
    <submittedName>
        <fullName evidence="2">Uncharacterized protein</fullName>
    </submittedName>
</protein>
<evidence type="ECO:0000256" key="1">
    <source>
        <dbReference type="SAM" id="Phobius"/>
    </source>
</evidence>